<comment type="caution">
    <text evidence="1">The sequence shown here is derived from an EMBL/GenBank/DDBJ whole genome shotgun (WGS) entry which is preliminary data.</text>
</comment>
<evidence type="ECO:0000313" key="1">
    <source>
        <dbReference type="EMBL" id="KAL3513759.1"/>
    </source>
</evidence>
<dbReference type="PANTHER" id="PTHR15140">
    <property type="entry name" value="TUBULIN-SPECIFIC CHAPERONE E"/>
    <property type="match status" value="1"/>
</dbReference>
<accession>A0ABD2Z4S9</accession>
<dbReference type="InterPro" id="IPR032675">
    <property type="entry name" value="LRR_dom_sf"/>
</dbReference>
<dbReference type="Gene3D" id="3.80.10.10">
    <property type="entry name" value="Ribonuclease Inhibitor"/>
    <property type="match status" value="1"/>
</dbReference>
<proteinExistence type="predicted"/>
<keyword evidence="2" id="KW-1185">Reference proteome</keyword>
<dbReference type="AlphaFoldDB" id="A0ABD2Z4S9"/>
<evidence type="ECO:0000313" key="2">
    <source>
        <dbReference type="Proteomes" id="UP001630127"/>
    </source>
</evidence>
<gene>
    <name evidence="1" type="ORF">ACH5RR_026476</name>
</gene>
<dbReference type="SUPFAM" id="SSF52058">
    <property type="entry name" value="L domain-like"/>
    <property type="match status" value="1"/>
</dbReference>
<reference evidence="1 2" key="1">
    <citation type="submission" date="2024-11" db="EMBL/GenBank/DDBJ databases">
        <title>A near-complete genome assembly of Cinchona calisaya.</title>
        <authorList>
            <person name="Lian D.C."/>
            <person name="Zhao X.W."/>
            <person name="Wei L."/>
        </authorList>
    </citation>
    <scope>NUCLEOTIDE SEQUENCE [LARGE SCALE GENOMIC DNA]</scope>
    <source>
        <tissue evidence="1">Nenye</tissue>
    </source>
</reference>
<sequence>MSTIGRLPNLEVLKLLFKAFEGQTWEMREGEFLNLKYLKLDNIEIAQWDVSSDHLPCLTQLVLHRCKELEEVPSSFGDIPTLQMIEVHLCSQSAAASVKQIQEKQQDMGNELKVLISGMKT</sequence>
<organism evidence="1 2">
    <name type="scientific">Cinchona calisaya</name>
    <dbReference type="NCBI Taxonomy" id="153742"/>
    <lineage>
        <taxon>Eukaryota</taxon>
        <taxon>Viridiplantae</taxon>
        <taxon>Streptophyta</taxon>
        <taxon>Embryophyta</taxon>
        <taxon>Tracheophyta</taxon>
        <taxon>Spermatophyta</taxon>
        <taxon>Magnoliopsida</taxon>
        <taxon>eudicotyledons</taxon>
        <taxon>Gunneridae</taxon>
        <taxon>Pentapetalae</taxon>
        <taxon>asterids</taxon>
        <taxon>lamiids</taxon>
        <taxon>Gentianales</taxon>
        <taxon>Rubiaceae</taxon>
        <taxon>Cinchonoideae</taxon>
        <taxon>Cinchoneae</taxon>
        <taxon>Cinchona</taxon>
    </lineage>
</organism>
<name>A0ABD2Z4S9_9GENT</name>
<dbReference type="Proteomes" id="UP001630127">
    <property type="component" value="Unassembled WGS sequence"/>
</dbReference>
<dbReference type="EMBL" id="JBJUIK010000011">
    <property type="protein sequence ID" value="KAL3513759.1"/>
    <property type="molecule type" value="Genomic_DNA"/>
</dbReference>
<dbReference type="PANTHER" id="PTHR15140:SF37">
    <property type="entry name" value="UBIQUITIN-LIKE DOMAIN-CONTAINING PROTEIN"/>
    <property type="match status" value="1"/>
</dbReference>
<protein>
    <submittedName>
        <fullName evidence="1">Uncharacterized protein</fullName>
    </submittedName>
</protein>